<sequence>MAQLKYCDKHNQVGFLRKPDESTGFAEIVDFLRGSNLRYALTTNPTIYDSLVRQFWQSATANTKADGSLEIKATIDTIKYTISEASIRDSLQLDDATGITMLPNEELFEGMGQIGYPTDGTFTFWKSFFTPQWRFLVHHLLHCISSKSGGWDQFGSNIATALICLSTGQEHAAVAQSQPSSSSPQVPSSQPTPTPPPIPTPTPPPIPTPTPPPIPTPTPPPIPSPTPPPDTEPTPLEHIYEEQSPVHHHFSPPQEQASSQMPMDDLLHEVPKLISRIDSLEMDLKQTKLTMGNAIVKLVKKVKKLEGFMKRRNLVLTDSEEEEPEVQGRKSQDDPLDSSVQGLVTPPTTKVNTSGEEQVEEISPNTLEAAKTLSKVASLKSRSIDKGRRYKRRKETKGKKVVSSLDFQEEVDAGAEQVNTASAEQVSTAEGVNTGSIKLSTGNEQVSTGGEQVSTGQDKGQREGKAPMISEETPKKSKEQILQEEASLAEAIRLDTLQKEEVAKQVHLDSLLAQRIAEEEELNEQQKKRKAQVQFEAQHYTNEDWDLIRAKIEANAELSKSMLGSELQGEDFAKKMVDLKLSQLKKLSFEEVKEEFDKLVKQVESFAPISFEATKASLKRFGEELQTKTPKRLKDDEAKDDEPTKKSGKRRKQMARKGLHTSVDKNDSEDSDEVGEQEESVTGTKTPINPVPVAMKTPSVATYKIIKQGEKGVYQIVREDGTDIVYINFGAMLKSISRDDLTELYRIVMNRYGMDGPEDKLEKGFWKCLRTMFEEPLSTDSIWSELGQQKIISWRYYDTCRVHCLNLEVDLVNQRKKYFAEERARAKRNKPMTQSQLKTYMMNYLKNQGTWKLSQLKKLSFEEVKGEFDKLRLSDKDSKRLKEDEAKGDEPTKKSGKRRKQMARKGLHTSVDKDDSEDSDEVGEQEESATESMDVYLLSERKFLYLLRFCQTMLKMKLLDGKMNEDCYKIVENDGKASALKNSCCKDNKRRLEVLRIKNNLKNSIYNILRKLNVLKVKIKNVLKELEVHKTYTFLYGKIEEEVYVCQPPGFEDLDFPDRVYMVEKALYGLHQALKAWYETLSTYLLVQVYVDDIIFGLTNKELCNAFEKLMHEKFQMSSIGELTFFLGLQVEQKTDGIFISQDKYVVCACARYQVNPKIPHLYVVKRIFRYLKGQPKLGLWYPKDSPFDLVSYTDSDYAGASLDRKFITGESKGFEQIVDFLNAHPIKHALTVNPTIYTLCIKQFWASVKAKTVNGEVQLQALVDGKKIIIIESTVRRDLQLEDAEGVDCLPNATIFEKLALMRKPKRKDTQISQSSGPTEHVTDKAVYKELDESLVRAAITASSLEAE</sequence>
<dbReference type="Pfam" id="PF07727">
    <property type="entry name" value="RVT_2"/>
    <property type="match status" value="1"/>
</dbReference>
<feature type="compositionally biased region" description="Polar residues" evidence="2">
    <location>
        <begin position="417"/>
        <end position="458"/>
    </location>
</feature>
<feature type="region of interest" description="Disordered" evidence="2">
    <location>
        <begin position="174"/>
        <end position="236"/>
    </location>
</feature>
<evidence type="ECO:0000313" key="5">
    <source>
        <dbReference type="Proteomes" id="UP001151760"/>
    </source>
</evidence>
<reference evidence="4" key="1">
    <citation type="journal article" date="2022" name="Int. J. Mol. Sci.">
        <title>Draft Genome of Tanacetum Coccineum: Genomic Comparison of Closely Related Tanacetum-Family Plants.</title>
        <authorList>
            <person name="Yamashiro T."/>
            <person name="Shiraishi A."/>
            <person name="Nakayama K."/>
            <person name="Satake H."/>
        </authorList>
    </citation>
    <scope>NUCLEOTIDE SEQUENCE</scope>
</reference>
<evidence type="ECO:0000256" key="2">
    <source>
        <dbReference type="SAM" id="MobiDB-lite"/>
    </source>
</evidence>
<feature type="compositionally biased region" description="Basic and acidic residues" evidence="2">
    <location>
        <begin position="622"/>
        <end position="645"/>
    </location>
</feature>
<dbReference type="InterPro" id="IPR013103">
    <property type="entry name" value="RVT_2"/>
</dbReference>
<feature type="domain" description="Reverse transcriptase Ty1/copia-type" evidence="3">
    <location>
        <begin position="1006"/>
        <end position="1085"/>
    </location>
</feature>
<organism evidence="4 5">
    <name type="scientific">Tanacetum coccineum</name>
    <dbReference type="NCBI Taxonomy" id="301880"/>
    <lineage>
        <taxon>Eukaryota</taxon>
        <taxon>Viridiplantae</taxon>
        <taxon>Streptophyta</taxon>
        <taxon>Embryophyta</taxon>
        <taxon>Tracheophyta</taxon>
        <taxon>Spermatophyta</taxon>
        <taxon>Magnoliopsida</taxon>
        <taxon>eudicotyledons</taxon>
        <taxon>Gunneridae</taxon>
        <taxon>Pentapetalae</taxon>
        <taxon>asterids</taxon>
        <taxon>campanulids</taxon>
        <taxon>Asterales</taxon>
        <taxon>Asteraceae</taxon>
        <taxon>Asteroideae</taxon>
        <taxon>Anthemideae</taxon>
        <taxon>Anthemidinae</taxon>
        <taxon>Tanacetum</taxon>
    </lineage>
</organism>
<gene>
    <name evidence="4" type="ORF">Tco_1110747</name>
</gene>
<feature type="compositionally biased region" description="Low complexity" evidence="2">
    <location>
        <begin position="176"/>
        <end position="189"/>
    </location>
</feature>
<feature type="region of interest" description="Disordered" evidence="2">
    <location>
        <begin position="622"/>
        <end position="693"/>
    </location>
</feature>
<feature type="compositionally biased region" description="Basic and acidic residues" evidence="2">
    <location>
        <begin position="879"/>
        <end position="893"/>
    </location>
</feature>
<feature type="coiled-coil region" evidence="1">
    <location>
        <begin position="508"/>
        <end position="543"/>
    </location>
</feature>
<dbReference type="Proteomes" id="UP001151760">
    <property type="component" value="Unassembled WGS sequence"/>
</dbReference>
<feature type="compositionally biased region" description="Basic residues" evidence="2">
    <location>
        <begin position="894"/>
        <end position="907"/>
    </location>
</feature>
<dbReference type="PANTHER" id="PTHR11439">
    <property type="entry name" value="GAG-POL-RELATED RETROTRANSPOSON"/>
    <property type="match status" value="1"/>
</dbReference>
<name>A0ABQ5IJW4_9ASTR</name>
<feature type="compositionally biased region" description="Basic residues" evidence="2">
    <location>
        <begin position="646"/>
        <end position="659"/>
    </location>
</feature>
<feature type="compositionally biased region" description="Acidic residues" evidence="2">
    <location>
        <begin position="669"/>
        <end position="679"/>
    </location>
</feature>
<evidence type="ECO:0000259" key="3">
    <source>
        <dbReference type="Pfam" id="PF07727"/>
    </source>
</evidence>
<comment type="caution">
    <text evidence="4">The sequence shown here is derived from an EMBL/GenBank/DDBJ whole genome shotgun (WGS) entry which is preliminary data.</text>
</comment>
<dbReference type="PANTHER" id="PTHR11439:SF495">
    <property type="entry name" value="REVERSE TRANSCRIPTASE, RNA-DEPENDENT DNA POLYMERASE-RELATED"/>
    <property type="match status" value="1"/>
</dbReference>
<dbReference type="EMBL" id="BQNB010020861">
    <property type="protein sequence ID" value="GJU00409.1"/>
    <property type="molecule type" value="Genomic_DNA"/>
</dbReference>
<feature type="compositionally biased region" description="Polar residues" evidence="2">
    <location>
        <begin position="338"/>
        <end position="356"/>
    </location>
</feature>
<keyword evidence="1" id="KW-0175">Coiled coil</keyword>
<feature type="region of interest" description="Disordered" evidence="2">
    <location>
        <begin position="879"/>
        <end position="928"/>
    </location>
</feature>
<feature type="region of interest" description="Disordered" evidence="2">
    <location>
        <begin position="316"/>
        <end position="481"/>
    </location>
</feature>
<evidence type="ECO:0000256" key="1">
    <source>
        <dbReference type="SAM" id="Coils"/>
    </source>
</evidence>
<feature type="compositionally biased region" description="Acidic residues" evidence="2">
    <location>
        <begin position="914"/>
        <end position="928"/>
    </location>
</feature>
<keyword evidence="5" id="KW-1185">Reference proteome</keyword>
<feature type="compositionally biased region" description="Basic residues" evidence="2">
    <location>
        <begin position="388"/>
        <end position="400"/>
    </location>
</feature>
<protein>
    <submittedName>
        <fullName evidence="4">Ribonuclease H-like domain-containing protein</fullName>
    </submittedName>
</protein>
<reference evidence="4" key="2">
    <citation type="submission" date="2022-01" db="EMBL/GenBank/DDBJ databases">
        <authorList>
            <person name="Yamashiro T."/>
            <person name="Shiraishi A."/>
            <person name="Satake H."/>
            <person name="Nakayama K."/>
        </authorList>
    </citation>
    <scope>NUCLEOTIDE SEQUENCE</scope>
</reference>
<proteinExistence type="predicted"/>
<accession>A0ABQ5IJW4</accession>
<evidence type="ECO:0000313" key="4">
    <source>
        <dbReference type="EMBL" id="GJU00409.1"/>
    </source>
</evidence>
<feature type="compositionally biased region" description="Basic and acidic residues" evidence="2">
    <location>
        <begin position="472"/>
        <end position="481"/>
    </location>
</feature>
<feature type="compositionally biased region" description="Pro residues" evidence="2">
    <location>
        <begin position="190"/>
        <end position="232"/>
    </location>
</feature>